<keyword evidence="6 10" id="KW-0472">Membrane</keyword>
<dbReference type="Gene3D" id="3.20.20.80">
    <property type="entry name" value="Glycosidases"/>
    <property type="match status" value="1"/>
</dbReference>
<evidence type="ECO:0000256" key="2">
    <source>
        <dbReference type="ARBA" id="ARBA00004589"/>
    </source>
</evidence>
<evidence type="ECO:0000256" key="5">
    <source>
        <dbReference type="ARBA" id="ARBA00022729"/>
    </source>
</evidence>
<dbReference type="GO" id="GO:0016787">
    <property type="term" value="F:hydrolase activity"/>
    <property type="evidence" value="ECO:0007669"/>
    <property type="project" value="UniProtKB-KW"/>
</dbReference>
<dbReference type="AlphaFoldDB" id="A0A0F7SRW7"/>
<dbReference type="GO" id="GO:0042124">
    <property type="term" value="F:1,3-beta-glucanosyltransferase activity"/>
    <property type="evidence" value="ECO:0007669"/>
    <property type="project" value="TreeGrafter"/>
</dbReference>
<evidence type="ECO:0000256" key="1">
    <source>
        <dbReference type="ARBA" id="ARBA00004196"/>
    </source>
</evidence>
<keyword evidence="12" id="KW-0378">Hydrolase</keyword>
<keyword evidence="5 10" id="KW-0732">Signal</keyword>
<comment type="function">
    <text evidence="10">Splits internally a 1,3-beta-glucan molecule and transfers the newly generated reducing end (the donor) to the non-reducing end of another 1,3-beta-glucan molecule (the acceptor) forming a 1,3-beta linkage, resulting in the elongation of 1,3-beta-glucan chains in the cell wall.</text>
</comment>
<feature type="domain" description="X8" evidence="11">
    <location>
        <begin position="397"/>
        <end position="503"/>
    </location>
</feature>
<reference evidence="12" key="1">
    <citation type="submission" date="2014-08" db="EMBL/GenBank/DDBJ databases">
        <authorList>
            <person name="Sharma Rahul"/>
            <person name="Thines Marco"/>
        </authorList>
    </citation>
    <scope>NUCLEOTIDE SEQUENCE</scope>
</reference>
<protein>
    <recommendedName>
        <fullName evidence="10">1,3-beta-glucanosyltransferase</fullName>
        <ecNumber evidence="10">2.4.1.-</ecNumber>
    </recommendedName>
</protein>
<proteinExistence type="inferred from homology"/>
<name>A0A0F7SRW7_PHARH</name>
<keyword evidence="10" id="KW-0808">Transferase</keyword>
<dbReference type="SMART" id="SM00768">
    <property type="entry name" value="X8"/>
    <property type="match status" value="1"/>
</dbReference>
<dbReference type="InterPro" id="IPR012946">
    <property type="entry name" value="X8"/>
</dbReference>
<comment type="subcellular location">
    <subcellularLocation>
        <location evidence="1">Cell envelope</location>
    </subcellularLocation>
    <subcellularLocation>
        <location evidence="10">Cell membrane</location>
        <topology evidence="10">Lipid-anchor</topology>
        <topology evidence="10">GPI-anchor</topology>
    </subcellularLocation>
    <subcellularLocation>
        <location evidence="2">Membrane</location>
        <topology evidence="2">Lipid-anchor</topology>
        <topology evidence="2">GPI-anchor</topology>
    </subcellularLocation>
</comment>
<evidence type="ECO:0000256" key="3">
    <source>
        <dbReference type="ARBA" id="ARBA00007528"/>
    </source>
</evidence>
<dbReference type="EMBL" id="LN483332">
    <property type="protein sequence ID" value="CED84997.1"/>
    <property type="molecule type" value="Genomic_DNA"/>
</dbReference>
<evidence type="ECO:0000259" key="11">
    <source>
        <dbReference type="SMART" id="SM00768"/>
    </source>
</evidence>
<evidence type="ECO:0000256" key="7">
    <source>
        <dbReference type="ARBA" id="ARBA00023157"/>
    </source>
</evidence>
<dbReference type="SUPFAM" id="SSF51445">
    <property type="entry name" value="(Trans)glycosidases"/>
    <property type="match status" value="1"/>
</dbReference>
<keyword evidence="8" id="KW-0325">Glycoprotein</keyword>
<organism evidence="12">
    <name type="scientific">Phaffia rhodozyma</name>
    <name type="common">Yeast</name>
    <name type="synonym">Xanthophyllomyces dendrorhous</name>
    <dbReference type="NCBI Taxonomy" id="264483"/>
    <lineage>
        <taxon>Eukaryota</taxon>
        <taxon>Fungi</taxon>
        <taxon>Dikarya</taxon>
        <taxon>Basidiomycota</taxon>
        <taxon>Agaricomycotina</taxon>
        <taxon>Tremellomycetes</taxon>
        <taxon>Cystofilobasidiales</taxon>
        <taxon>Mrakiaceae</taxon>
        <taxon>Phaffia</taxon>
    </lineage>
</organism>
<dbReference type="Gene3D" id="1.20.58.1040">
    <property type="match status" value="1"/>
</dbReference>
<dbReference type="PANTHER" id="PTHR31468:SF2">
    <property type="entry name" value="1,3-BETA-GLUCANOSYLTRANSFERASE GAS1"/>
    <property type="match status" value="1"/>
</dbReference>
<dbReference type="GO" id="GO:0031505">
    <property type="term" value="P:fungal-type cell wall organization"/>
    <property type="evidence" value="ECO:0007669"/>
    <property type="project" value="TreeGrafter"/>
</dbReference>
<dbReference type="GO" id="GO:0071970">
    <property type="term" value="P:fungal-type cell wall (1-&gt;3)-beta-D-glucan biosynthetic process"/>
    <property type="evidence" value="ECO:0007669"/>
    <property type="project" value="TreeGrafter"/>
</dbReference>
<dbReference type="Pfam" id="PF03198">
    <property type="entry name" value="Glyco_hydro_72"/>
    <property type="match status" value="1"/>
</dbReference>
<evidence type="ECO:0000256" key="8">
    <source>
        <dbReference type="ARBA" id="ARBA00023180"/>
    </source>
</evidence>
<comment type="similarity">
    <text evidence="3 10">Belongs to the glycosyl hydrolase 72 family.</text>
</comment>
<evidence type="ECO:0000256" key="9">
    <source>
        <dbReference type="ARBA" id="ARBA00023288"/>
    </source>
</evidence>
<accession>A0A0F7SRW7</accession>
<evidence type="ECO:0000256" key="4">
    <source>
        <dbReference type="ARBA" id="ARBA00022622"/>
    </source>
</evidence>
<feature type="signal peptide" evidence="10">
    <location>
        <begin position="1"/>
        <end position="29"/>
    </location>
</feature>
<evidence type="ECO:0000313" key="12">
    <source>
        <dbReference type="EMBL" id="CED84997.1"/>
    </source>
</evidence>
<dbReference type="Pfam" id="PF07983">
    <property type="entry name" value="X8"/>
    <property type="match status" value="1"/>
</dbReference>
<dbReference type="PANTHER" id="PTHR31468">
    <property type="entry name" value="1,3-BETA-GLUCANOSYLTRANSFERASE GAS1"/>
    <property type="match status" value="1"/>
</dbReference>
<keyword evidence="4 10" id="KW-0336">GPI-anchor</keyword>
<evidence type="ECO:0000256" key="10">
    <source>
        <dbReference type="RuleBase" id="RU361209"/>
    </source>
</evidence>
<dbReference type="InterPro" id="IPR017853">
    <property type="entry name" value="GH"/>
</dbReference>
<dbReference type="EC" id="2.4.1.-" evidence="10"/>
<keyword evidence="9 10" id="KW-0449">Lipoprotein</keyword>
<dbReference type="GO" id="GO:0005886">
    <property type="term" value="C:plasma membrane"/>
    <property type="evidence" value="ECO:0007669"/>
    <property type="project" value="UniProtKB-SubCell"/>
</dbReference>
<sequence length="570" mass="60050">MKPYSTITLGSIVASSLLSALLGTRPVNALPAISRVGRYLYDESGTRFFIKGVAYQEQGTISDQSEEGQANGGFPEPSSYVDPLADASACRRDLPYLQQLGVNAVRIYSVNASLDHSECMSLFEGAGIYTIIDLSLPQNGSINRASPAWTTNLLDLYTTTIEVFNQYDNVLAYNIGNEVVTLSSNTDTAPFIKAAARDTKAFIKSINSTALVGYSSTDGDNEWRNPLATYLSCASDETSIDLYGLNNYRWCGGQTYNSSGWSTTTQLYQNLTIPAYFSEYGCNSVRPRIWDETPALYQAPATDVWSGGVAFSYFPDSQNYGLITLSNDNTSVVVSTEFTNLAARLSNITTSSTPTRASVSNAQAPACPTGISGFDASINLPNTPDESVCNCLEQSAFPCVRTDTAARLPTVVGALLDYGCSLLGSTDPGGASCDNIGANGTSGSYGEISFCSPDIKLSYVFSAYYVAQGFDAQACSFAGNATRNANAPTSANAASNAAQSCLARRQSDGVFTPTVASTTTISATRSSTSAASATASSSGGGRLNEASRFGIVGWLSVGLLSVLAGGTFVI</sequence>
<dbReference type="InterPro" id="IPR004886">
    <property type="entry name" value="Glucanosyltransferase"/>
</dbReference>
<dbReference type="GO" id="GO:0098552">
    <property type="term" value="C:side of membrane"/>
    <property type="evidence" value="ECO:0007669"/>
    <property type="project" value="UniProtKB-KW"/>
</dbReference>
<keyword evidence="7" id="KW-1015">Disulfide bond</keyword>
<evidence type="ECO:0000256" key="6">
    <source>
        <dbReference type="ARBA" id="ARBA00023136"/>
    </source>
</evidence>
<feature type="chain" id="PRO_5005117564" description="1,3-beta-glucanosyltransferase" evidence="10">
    <location>
        <begin position="30"/>
        <end position="570"/>
    </location>
</feature>